<feature type="compositionally biased region" description="Gly residues" evidence="4">
    <location>
        <begin position="501"/>
        <end position="515"/>
    </location>
</feature>
<dbReference type="InterPro" id="IPR012677">
    <property type="entry name" value="Nucleotide-bd_a/b_plait_sf"/>
</dbReference>
<evidence type="ECO:0000256" key="3">
    <source>
        <dbReference type="PROSITE-ProRule" id="PRU00176"/>
    </source>
</evidence>
<dbReference type="Gene3D" id="3.30.70.330">
    <property type="match status" value="1"/>
</dbReference>
<feature type="compositionally biased region" description="Basic and acidic residues" evidence="4">
    <location>
        <begin position="356"/>
        <end position="377"/>
    </location>
</feature>
<dbReference type="SMART" id="SM00360">
    <property type="entry name" value="RRM"/>
    <property type="match status" value="1"/>
</dbReference>
<gene>
    <name evidence="7" type="ORF">g.13796</name>
</gene>
<proteinExistence type="predicted"/>
<sequence length="526" mass="57919">MVMDVTPTPQCVGREFVRQYYTLLNKAPTHVHRFYNNNSSFVHGGLEAFNREGKPAVGQKQIHQCIQQLNFRDCHAKITQVDSQATLGNGVVVQVTGELSNGGQPMRRFTQTFVLGAQSPKQYYVHNDIFRYQDLVFGDEEADAESHHYEADDEESEHPSQPEILQVQAVEQQAQFYVSAPQIPAVNGTPHVEEPQVPAQPLPQAPPPPAPTTPTFDIISQPHVACGYQSEECEPEPEEEFVSEEVPEDKPVDDYNTVTEQDQPPTDNILSNEPKTYASTLVKSTGGGSSNFNTSPNAPSKSPPSPPPSMTRLENRNNEINTTGGRGGIRSQRGIPNMRGMGRGGDMNRPPMSRPPVEDNRDYGYRDDQGLDGERRRPINTQAQYPDDHQLFLGNLPLNASENDLREVFKEFGNIVDLRIMSKSNVKGQNGNKVPNYGFIIFDSVQTVQHVLNSRPIFFPGDMAVKLNVEEKKTKPRTDSGGRGGARSAPMGMRGSLSRGGQRGGFARGGGGLRPGAGFSQRGAPR</sequence>
<evidence type="ECO:0000256" key="1">
    <source>
        <dbReference type="ARBA" id="ARBA00004210"/>
    </source>
</evidence>
<dbReference type="Gene3D" id="3.10.450.50">
    <property type="match status" value="1"/>
</dbReference>
<feature type="compositionally biased region" description="Pro residues" evidence="4">
    <location>
        <begin position="198"/>
        <end position="212"/>
    </location>
</feature>
<organism evidence="7">
    <name type="scientific">Homalodisca liturata</name>
    <dbReference type="NCBI Taxonomy" id="320908"/>
    <lineage>
        <taxon>Eukaryota</taxon>
        <taxon>Metazoa</taxon>
        <taxon>Ecdysozoa</taxon>
        <taxon>Arthropoda</taxon>
        <taxon>Hexapoda</taxon>
        <taxon>Insecta</taxon>
        <taxon>Pterygota</taxon>
        <taxon>Neoptera</taxon>
        <taxon>Paraneoptera</taxon>
        <taxon>Hemiptera</taxon>
        <taxon>Auchenorrhyncha</taxon>
        <taxon>Membracoidea</taxon>
        <taxon>Cicadellidae</taxon>
        <taxon>Cicadellinae</taxon>
        <taxon>Proconiini</taxon>
        <taxon>Homalodisca</taxon>
    </lineage>
</organism>
<feature type="region of interest" description="Disordered" evidence="4">
    <location>
        <begin position="141"/>
        <end position="161"/>
    </location>
</feature>
<feature type="compositionally biased region" description="Low complexity" evidence="4">
    <location>
        <begin position="491"/>
        <end position="500"/>
    </location>
</feature>
<feature type="domain" description="NTF2" evidence="6">
    <location>
        <begin position="12"/>
        <end position="132"/>
    </location>
</feature>
<dbReference type="PANTHER" id="PTHR10693:SF20">
    <property type="entry name" value="AT27578P"/>
    <property type="match status" value="1"/>
</dbReference>
<evidence type="ECO:0008006" key="8">
    <source>
        <dbReference type="Google" id="ProtNLM"/>
    </source>
</evidence>
<dbReference type="InterPro" id="IPR002075">
    <property type="entry name" value="NTF2_dom"/>
</dbReference>
<feature type="compositionally biased region" description="Basic and acidic residues" evidence="4">
    <location>
        <begin position="471"/>
        <end position="480"/>
    </location>
</feature>
<feature type="region of interest" description="Disordered" evidence="4">
    <location>
        <begin position="228"/>
        <end position="377"/>
    </location>
</feature>
<dbReference type="InterPro" id="IPR032710">
    <property type="entry name" value="NTF2-like_dom_sf"/>
</dbReference>
<evidence type="ECO:0000256" key="2">
    <source>
        <dbReference type="ARBA" id="ARBA00022884"/>
    </source>
</evidence>
<dbReference type="GO" id="GO:0003729">
    <property type="term" value="F:mRNA binding"/>
    <property type="evidence" value="ECO:0007669"/>
    <property type="project" value="TreeGrafter"/>
</dbReference>
<name>A0A1B6HBV5_9HEMI</name>
<comment type="subcellular location">
    <subcellularLocation>
        <location evidence="1">Cytoplasm</location>
        <location evidence="1">Stress granule</location>
    </subcellularLocation>
</comment>
<protein>
    <recommendedName>
        <fullName evidence="8">NTF2 domain-containing protein</fullName>
    </recommendedName>
</protein>
<dbReference type="GO" id="GO:0010494">
    <property type="term" value="C:cytoplasmic stress granule"/>
    <property type="evidence" value="ECO:0007669"/>
    <property type="project" value="UniProtKB-SubCell"/>
</dbReference>
<reference evidence="7" key="1">
    <citation type="submission" date="2015-11" db="EMBL/GenBank/DDBJ databases">
        <title>De novo transcriptome assembly of four potential Pierce s Disease insect vectors from Arizona vineyards.</title>
        <authorList>
            <person name="Tassone E.E."/>
        </authorList>
    </citation>
    <scope>NUCLEOTIDE SEQUENCE</scope>
</reference>
<keyword evidence="2 3" id="KW-0694">RNA-binding</keyword>
<dbReference type="InterPro" id="IPR000504">
    <property type="entry name" value="RRM_dom"/>
</dbReference>
<dbReference type="PROSITE" id="PS50102">
    <property type="entry name" value="RRM"/>
    <property type="match status" value="1"/>
</dbReference>
<feature type="compositionally biased region" description="Acidic residues" evidence="4">
    <location>
        <begin position="231"/>
        <end position="247"/>
    </location>
</feature>
<dbReference type="EMBL" id="GECU01035539">
    <property type="protein sequence ID" value="JAS72167.1"/>
    <property type="molecule type" value="Transcribed_RNA"/>
</dbReference>
<dbReference type="InterPro" id="IPR018222">
    <property type="entry name" value="Nuclear_transport_factor_2_euk"/>
</dbReference>
<evidence type="ECO:0000256" key="4">
    <source>
        <dbReference type="SAM" id="MobiDB-lite"/>
    </source>
</evidence>
<dbReference type="Pfam" id="PF00076">
    <property type="entry name" value="RRM_1"/>
    <property type="match status" value="1"/>
</dbReference>
<feature type="compositionally biased region" description="Polar residues" evidence="4">
    <location>
        <begin position="256"/>
        <end position="283"/>
    </location>
</feature>
<evidence type="ECO:0000259" key="5">
    <source>
        <dbReference type="PROSITE" id="PS50102"/>
    </source>
</evidence>
<feature type="region of interest" description="Disordered" evidence="4">
    <location>
        <begin position="186"/>
        <end position="214"/>
    </location>
</feature>
<feature type="domain" description="RRM" evidence="5">
    <location>
        <begin position="389"/>
        <end position="472"/>
    </location>
</feature>
<dbReference type="InterPro" id="IPR035979">
    <property type="entry name" value="RBD_domain_sf"/>
</dbReference>
<dbReference type="GO" id="GO:1990904">
    <property type="term" value="C:ribonucleoprotein complex"/>
    <property type="evidence" value="ECO:0007669"/>
    <property type="project" value="TreeGrafter"/>
</dbReference>
<feature type="region of interest" description="Disordered" evidence="4">
    <location>
        <begin position="471"/>
        <end position="526"/>
    </location>
</feature>
<evidence type="ECO:0000259" key="6">
    <source>
        <dbReference type="PROSITE" id="PS50177"/>
    </source>
</evidence>
<feature type="compositionally biased region" description="Low complexity" evidence="4">
    <location>
        <begin position="290"/>
        <end position="300"/>
    </location>
</feature>
<accession>A0A1B6HBV5</accession>
<dbReference type="InterPro" id="IPR039539">
    <property type="entry name" value="Ras_GTPase_bind_prot"/>
</dbReference>
<dbReference type="Pfam" id="PF02136">
    <property type="entry name" value="NTF2"/>
    <property type="match status" value="1"/>
</dbReference>
<dbReference type="SUPFAM" id="SSF54928">
    <property type="entry name" value="RNA-binding domain, RBD"/>
    <property type="match status" value="1"/>
</dbReference>
<evidence type="ECO:0000313" key="7">
    <source>
        <dbReference type="EMBL" id="JAS72167.1"/>
    </source>
</evidence>
<feature type="compositionally biased region" description="Low complexity" evidence="4">
    <location>
        <begin position="329"/>
        <end position="340"/>
    </location>
</feature>
<dbReference type="FunFam" id="3.10.450.50:FF:000010">
    <property type="entry name" value="Ras GTPase-activating protein-binding protein"/>
    <property type="match status" value="1"/>
</dbReference>
<dbReference type="SUPFAM" id="SSF54427">
    <property type="entry name" value="NTF2-like"/>
    <property type="match status" value="1"/>
</dbReference>
<dbReference type="GO" id="GO:0005829">
    <property type="term" value="C:cytosol"/>
    <property type="evidence" value="ECO:0007669"/>
    <property type="project" value="TreeGrafter"/>
</dbReference>
<dbReference type="AlphaFoldDB" id="A0A1B6HBV5"/>
<dbReference type="PANTHER" id="PTHR10693">
    <property type="entry name" value="RAS GTPASE-ACTIVATING PROTEIN-BINDING PROTEIN"/>
    <property type="match status" value="1"/>
</dbReference>
<dbReference type="PROSITE" id="PS50177">
    <property type="entry name" value="NTF2_DOMAIN"/>
    <property type="match status" value="1"/>
</dbReference>
<dbReference type="CDD" id="cd00780">
    <property type="entry name" value="NTF2"/>
    <property type="match status" value="1"/>
</dbReference>